<dbReference type="EMBL" id="LAZR01066241">
    <property type="protein sequence ID" value="KKK53962.1"/>
    <property type="molecule type" value="Genomic_DNA"/>
</dbReference>
<feature type="domain" description="dATP/dGTP diphosphohydrolase N-terminal" evidence="1">
    <location>
        <begin position="25"/>
        <end position="59"/>
    </location>
</feature>
<organism evidence="2">
    <name type="scientific">marine sediment metagenome</name>
    <dbReference type="NCBI Taxonomy" id="412755"/>
    <lineage>
        <taxon>unclassified sequences</taxon>
        <taxon>metagenomes</taxon>
        <taxon>ecological metagenomes</taxon>
    </lineage>
</organism>
<evidence type="ECO:0000259" key="1">
    <source>
        <dbReference type="Pfam" id="PF18909"/>
    </source>
</evidence>
<reference evidence="2" key="1">
    <citation type="journal article" date="2015" name="Nature">
        <title>Complex archaea that bridge the gap between prokaryotes and eukaryotes.</title>
        <authorList>
            <person name="Spang A."/>
            <person name="Saw J.H."/>
            <person name="Jorgensen S.L."/>
            <person name="Zaremba-Niedzwiedzka K."/>
            <person name="Martijn J."/>
            <person name="Lind A.E."/>
            <person name="van Eijk R."/>
            <person name="Schleper C."/>
            <person name="Guy L."/>
            <person name="Ettema T.J."/>
        </authorList>
    </citation>
    <scope>NUCLEOTIDE SEQUENCE</scope>
</reference>
<comment type="caution">
    <text evidence="2">The sequence shown here is derived from an EMBL/GenBank/DDBJ whole genome shotgun (WGS) entry which is preliminary data.</text>
</comment>
<proteinExistence type="predicted"/>
<name>A0A0F8WAY9_9ZZZZ</name>
<dbReference type="AlphaFoldDB" id="A0A0F8WAY9"/>
<dbReference type="Pfam" id="PF18909">
    <property type="entry name" value="dGTP_diPhyd_N"/>
    <property type="match status" value="1"/>
</dbReference>
<protein>
    <recommendedName>
        <fullName evidence="1">dATP/dGTP diphosphohydrolase N-terminal domain-containing protein</fullName>
    </recommendedName>
</protein>
<dbReference type="InterPro" id="IPR044038">
    <property type="entry name" value="dATP/dGTP_diPOhydrolase_N"/>
</dbReference>
<sequence length="60" mass="7097">MYLEQFKYILIKDRKENKLENSFDGIKKLPYELIPVIALDEVVQVLDFGKDKHGANNWKT</sequence>
<gene>
    <name evidence="2" type="ORF">LCGC14_3089490</name>
</gene>
<accession>A0A0F8WAY9</accession>
<evidence type="ECO:0000313" key="2">
    <source>
        <dbReference type="EMBL" id="KKK53962.1"/>
    </source>
</evidence>
<feature type="non-terminal residue" evidence="2">
    <location>
        <position position="60"/>
    </location>
</feature>